<name>A0A6B2JU35_9RHOB</name>
<evidence type="ECO:0000313" key="3">
    <source>
        <dbReference type="Proteomes" id="UP000474757"/>
    </source>
</evidence>
<dbReference type="InterPro" id="IPR021323">
    <property type="entry name" value="DUF2927"/>
</dbReference>
<dbReference type="PROSITE" id="PS51257">
    <property type="entry name" value="PROKAR_LIPOPROTEIN"/>
    <property type="match status" value="1"/>
</dbReference>
<sequence length="464" mass="49274">MIRPLLTSLAILLASCAPVPDAGPGSSGVAGSGGEVSRNMPISSSLPPMRTFPVRAAAPPTRSNAQMAEDFLDLAFKLESGRNLPILTRYEGPITLRLAGDVPPTMATDLSGLLARLRNEAGIPISLTSDANASIIVEAVPRADLSAAVPRAACFVVPRIQGWQDFLANRRSAALDWATLNVRQQASIFIPADAAPQEIRNCLHEELAQALGPLNDLFRLTDSTFNDDDIHAVLTGFDMLMLRAFYAPELRSGMSRAEVAARLPALLARLNPAGQRVPVAATPAIPRDWQRLVETSLASAASPGERRRSAAAAVNQARALGLGPAQQGFAWYALGRLELGRDRGRALTAFQNAALLFAAAPDTRLHEAHVSLQLAAFALSDGDAEEVLALTGPAIEVATRAENAALLATLMLFRAEALRLLGRDAQADALVVDSLGWARYGYGADGIVRARQREIEGLRPDVSG</sequence>
<accession>A0A6B2JU35</accession>
<comment type="caution">
    <text evidence="2">The sequence shown here is derived from an EMBL/GenBank/DDBJ whole genome shotgun (WGS) entry which is preliminary data.</text>
</comment>
<proteinExistence type="predicted"/>
<dbReference type="Pfam" id="PF11150">
    <property type="entry name" value="DUF2927"/>
    <property type="match status" value="1"/>
</dbReference>
<feature type="signal peptide" evidence="1">
    <location>
        <begin position="1"/>
        <end position="22"/>
    </location>
</feature>
<dbReference type="Proteomes" id="UP000474757">
    <property type="component" value="Unassembled WGS sequence"/>
</dbReference>
<dbReference type="RefSeq" id="WP_163893629.1">
    <property type="nucleotide sequence ID" value="NZ_JAAFYS010000002.1"/>
</dbReference>
<organism evidence="2 3">
    <name type="scientific">Pseudoroseicyclus tamaricis</name>
    <dbReference type="NCBI Taxonomy" id="2705421"/>
    <lineage>
        <taxon>Bacteria</taxon>
        <taxon>Pseudomonadati</taxon>
        <taxon>Pseudomonadota</taxon>
        <taxon>Alphaproteobacteria</taxon>
        <taxon>Rhodobacterales</taxon>
        <taxon>Paracoccaceae</taxon>
        <taxon>Pseudoroseicyclus</taxon>
    </lineage>
</organism>
<protein>
    <submittedName>
        <fullName evidence="2">DUF2927 domain-containing protein</fullName>
    </submittedName>
</protein>
<evidence type="ECO:0000313" key="2">
    <source>
        <dbReference type="EMBL" id="NDV01570.1"/>
    </source>
</evidence>
<gene>
    <name evidence="2" type="ORF">GZA08_11410</name>
</gene>
<feature type="chain" id="PRO_5025478393" evidence="1">
    <location>
        <begin position="23"/>
        <end position="464"/>
    </location>
</feature>
<dbReference type="AlphaFoldDB" id="A0A6B2JU35"/>
<reference evidence="2 3" key="1">
    <citation type="submission" date="2020-02" db="EMBL/GenBank/DDBJ databases">
        <title>Pseudoroseicyclus tamarix, sp. nov., isolated from offshore sediment of a Tamarix chinensis forest.</title>
        <authorList>
            <person name="Gai Y."/>
        </authorList>
    </citation>
    <scope>NUCLEOTIDE SEQUENCE [LARGE SCALE GENOMIC DNA]</scope>
    <source>
        <strain evidence="2 3">CLL3-39</strain>
    </source>
</reference>
<dbReference type="EMBL" id="JAAGAB010000002">
    <property type="protein sequence ID" value="NDV01570.1"/>
    <property type="molecule type" value="Genomic_DNA"/>
</dbReference>
<evidence type="ECO:0000256" key="1">
    <source>
        <dbReference type="SAM" id="SignalP"/>
    </source>
</evidence>
<keyword evidence="3" id="KW-1185">Reference proteome</keyword>
<keyword evidence="1" id="KW-0732">Signal</keyword>